<dbReference type="InterPro" id="IPR022525">
    <property type="entry name" value="GNAT_AblB"/>
</dbReference>
<dbReference type="SUPFAM" id="SSF55729">
    <property type="entry name" value="Acyl-CoA N-acyltransferases (Nat)"/>
    <property type="match status" value="1"/>
</dbReference>
<dbReference type="Pfam" id="PF00583">
    <property type="entry name" value="Acetyltransf_1"/>
    <property type="match status" value="1"/>
</dbReference>
<reference evidence="2 3" key="1">
    <citation type="submission" date="2019-08" db="EMBL/GenBank/DDBJ databases">
        <title>Bacillus genomes from the desert of Cuatro Cienegas, Coahuila.</title>
        <authorList>
            <person name="Olmedo-Alvarez G."/>
        </authorList>
    </citation>
    <scope>NUCLEOTIDE SEQUENCE [LARGE SCALE GENOMIC DNA]</scope>
    <source>
        <strain evidence="2 3">CH108_3D</strain>
    </source>
</reference>
<organism evidence="2 3">
    <name type="scientific">Rossellomorea marisflavi</name>
    <dbReference type="NCBI Taxonomy" id="189381"/>
    <lineage>
        <taxon>Bacteria</taxon>
        <taxon>Bacillati</taxon>
        <taxon>Bacillota</taxon>
        <taxon>Bacilli</taxon>
        <taxon>Bacillales</taxon>
        <taxon>Bacillaceae</taxon>
        <taxon>Rossellomorea</taxon>
    </lineage>
</organism>
<dbReference type="Proteomes" id="UP000322997">
    <property type="component" value="Unassembled WGS sequence"/>
</dbReference>
<dbReference type="Gene3D" id="3.40.630.30">
    <property type="match status" value="1"/>
</dbReference>
<dbReference type="InterPro" id="IPR016181">
    <property type="entry name" value="Acyl_CoA_acyltransferase"/>
</dbReference>
<name>A0A5D4S418_9BACI</name>
<dbReference type="PROSITE" id="PS51186">
    <property type="entry name" value="GNAT"/>
    <property type="match status" value="1"/>
</dbReference>
<dbReference type="RefSeq" id="WP_148984503.1">
    <property type="nucleotide sequence ID" value="NZ_CP128801.1"/>
</dbReference>
<sequence length="281" mass="32114">MQTYETITLTHGKASIYKDLPNRRLRIDEINGSVDQVVRHVEEECRAGAYEKIIVKAKKVQCDALTEQGYVREGRLSAYFNGSEAIWMSKFLTDERRNSLYWKKEDDILQAIMKKKGGAVSQEPEIKVCGESHAEQLADLYRAVFEVYPVPLHDPSYIRHSMENGTIFVCIEENGTIISAASAEINFTLCNAELTDCATSPSHRKGGHMKHLLLRLERELVDRKVFCSYTIARSLSPGMNAAFWQLGYRYMGRLANNCIIFDKMEDMNIWEKDLSRDGVQV</sequence>
<dbReference type="GO" id="GO:0008080">
    <property type="term" value="F:N-acetyltransferase activity"/>
    <property type="evidence" value="ECO:0007669"/>
    <property type="project" value="InterPro"/>
</dbReference>
<comment type="caution">
    <text evidence="2">The sequence shown here is derived from an EMBL/GenBank/DDBJ whole genome shotgun (WGS) entry which is preliminary data.</text>
</comment>
<feature type="domain" description="N-acetyltransferase" evidence="1">
    <location>
        <begin position="124"/>
        <end position="275"/>
    </location>
</feature>
<dbReference type="NCBIfam" id="TIGR03827">
    <property type="entry name" value="GNAT_ablB"/>
    <property type="match status" value="1"/>
</dbReference>
<keyword evidence="2" id="KW-0808">Transferase</keyword>
<gene>
    <name evidence="2" type="primary">ablB</name>
    <name evidence="2" type="ORF">FZC83_02685</name>
</gene>
<proteinExistence type="predicted"/>
<evidence type="ECO:0000313" key="2">
    <source>
        <dbReference type="EMBL" id="TYS56496.1"/>
    </source>
</evidence>
<dbReference type="EMBL" id="VTEQ01000001">
    <property type="protein sequence ID" value="TYS56496.1"/>
    <property type="molecule type" value="Genomic_DNA"/>
</dbReference>
<dbReference type="InterPro" id="IPR000182">
    <property type="entry name" value="GNAT_dom"/>
</dbReference>
<dbReference type="AlphaFoldDB" id="A0A5D4S418"/>
<evidence type="ECO:0000313" key="3">
    <source>
        <dbReference type="Proteomes" id="UP000322997"/>
    </source>
</evidence>
<accession>A0A5D4S418</accession>
<evidence type="ECO:0000259" key="1">
    <source>
        <dbReference type="PROSITE" id="PS51186"/>
    </source>
</evidence>
<protein>
    <submittedName>
        <fullName evidence="2">Putative beta-lysine N-acetyltransferase</fullName>
    </submittedName>
</protein>